<proteinExistence type="inferred from homology"/>
<dbReference type="Pfam" id="PF00782">
    <property type="entry name" value="DSPc"/>
    <property type="match status" value="1"/>
</dbReference>
<dbReference type="PROSITE" id="PS50054">
    <property type="entry name" value="TYR_PHOSPHATASE_DUAL"/>
    <property type="match status" value="1"/>
</dbReference>
<dbReference type="EC" id="3.1.3.48" evidence="2"/>
<evidence type="ECO:0000313" key="5">
    <source>
        <dbReference type="EMBL" id="GAK64075.1"/>
    </source>
</evidence>
<dbReference type="Gene3D" id="3.90.190.10">
    <property type="entry name" value="Protein tyrosine phosphatase superfamily"/>
    <property type="match status" value="1"/>
</dbReference>
<dbReference type="GeneID" id="26303033"/>
<evidence type="ECO:0000313" key="6">
    <source>
        <dbReference type="Proteomes" id="UP000053758"/>
    </source>
</evidence>
<evidence type="ECO:0000256" key="1">
    <source>
        <dbReference type="ARBA" id="ARBA00008601"/>
    </source>
</evidence>
<dbReference type="InterPro" id="IPR029021">
    <property type="entry name" value="Prot-tyrosine_phosphatase-like"/>
</dbReference>
<keyword evidence="4" id="KW-0904">Protein phosphatase</keyword>
<dbReference type="HOGENOM" id="CLU_478266_0_0_1"/>
<accession>A0A081CBM9</accession>
<dbReference type="PANTHER" id="PTHR10159">
    <property type="entry name" value="DUAL SPECIFICITY PROTEIN PHOSPHATASE"/>
    <property type="match status" value="1"/>
</dbReference>
<keyword evidence="6" id="KW-1185">Reference proteome</keyword>
<evidence type="ECO:0000256" key="3">
    <source>
        <dbReference type="ARBA" id="ARBA00022801"/>
    </source>
</evidence>
<comment type="similarity">
    <text evidence="1">Belongs to the protein-tyrosine phosphatase family. Non-receptor class dual specificity subfamily.</text>
</comment>
<dbReference type="CDD" id="cd14498">
    <property type="entry name" value="DSP"/>
    <property type="match status" value="1"/>
</dbReference>
<dbReference type="GO" id="GO:0005737">
    <property type="term" value="C:cytoplasm"/>
    <property type="evidence" value="ECO:0007669"/>
    <property type="project" value="TreeGrafter"/>
</dbReference>
<organism evidence="5 6">
    <name type="scientific">Pseudozyma antarctica</name>
    <name type="common">Yeast</name>
    <name type="synonym">Candida antarctica</name>
    <dbReference type="NCBI Taxonomy" id="84753"/>
    <lineage>
        <taxon>Eukaryota</taxon>
        <taxon>Fungi</taxon>
        <taxon>Dikarya</taxon>
        <taxon>Basidiomycota</taxon>
        <taxon>Ustilaginomycotina</taxon>
        <taxon>Ustilaginomycetes</taxon>
        <taxon>Ustilaginales</taxon>
        <taxon>Ustilaginaceae</taxon>
        <taxon>Moesziomyces</taxon>
    </lineage>
</organism>
<dbReference type="SUPFAM" id="SSF52799">
    <property type="entry name" value="(Phosphotyrosine protein) phosphatases II"/>
    <property type="match status" value="1"/>
</dbReference>
<dbReference type="RefSeq" id="XP_014657715.1">
    <property type="nucleotide sequence ID" value="XM_014802229.1"/>
</dbReference>
<dbReference type="InterPro" id="IPR000340">
    <property type="entry name" value="Dual-sp_phosphatase_cat-dom"/>
</dbReference>
<dbReference type="PANTHER" id="PTHR10159:SF530">
    <property type="entry name" value="DUAL SPECIFICITY PROTEIN PHOSPHATASE DDB_G0271350-RELATED"/>
    <property type="match status" value="1"/>
</dbReference>
<dbReference type="Proteomes" id="UP000053758">
    <property type="component" value="Unassembled WGS sequence"/>
</dbReference>
<dbReference type="GO" id="GO:0043409">
    <property type="term" value="P:negative regulation of MAPK cascade"/>
    <property type="evidence" value="ECO:0007669"/>
    <property type="project" value="TreeGrafter"/>
</dbReference>
<dbReference type="FunFam" id="3.90.190.10:FF:000120">
    <property type="entry name" value="MAP kinase phosphatase, putative"/>
    <property type="match status" value="1"/>
</dbReference>
<dbReference type="InterPro" id="IPR020422">
    <property type="entry name" value="TYR_PHOSPHATASE_DUAL_dom"/>
</dbReference>
<dbReference type="SMART" id="SM00195">
    <property type="entry name" value="DSPc"/>
    <property type="match status" value="1"/>
</dbReference>
<dbReference type="AlphaFoldDB" id="A0A081CBM9"/>
<name>A0A081CBM9_PSEA2</name>
<dbReference type="InterPro" id="IPR000387">
    <property type="entry name" value="Tyr_Pase_dom"/>
</dbReference>
<evidence type="ECO:0000256" key="4">
    <source>
        <dbReference type="ARBA" id="ARBA00022912"/>
    </source>
</evidence>
<reference evidence="6" key="1">
    <citation type="journal article" date="2014" name="Genome Announc.">
        <title>Draft Genome Sequence of the Yeast Pseudozyma antarctica Type Strain JCM10317, a Producer of the Glycolipid Biosurfactants, Mannosylerythritol Lipids.</title>
        <authorList>
            <person name="Saika A."/>
            <person name="Koike H."/>
            <person name="Hori T."/>
            <person name="Fukuoka T."/>
            <person name="Sato S."/>
            <person name="Habe H."/>
            <person name="Kitamoto D."/>
            <person name="Morita T."/>
        </authorList>
    </citation>
    <scope>NUCLEOTIDE SEQUENCE [LARGE SCALE GENOMIC DNA]</scope>
    <source>
        <strain evidence="6">JCM 10317</strain>
    </source>
</reference>
<dbReference type="EMBL" id="DF830071">
    <property type="protein sequence ID" value="GAK64075.1"/>
    <property type="molecule type" value="Genomic_DNA"/>
</dbReference>
<dbReference type="PROSITE" id="PS50056">
    <property type="entry name" value="TYR_PHOSPHATASE_2"/>
    <property type="match status" value="1"/>
</dbReference>
<keyword evidence="3" id="KW-0378">Hydrolase</keyword>
<protein>
    <recommendedName>
        <fullName evidence="2">protein-tyrosine-phosphatase</fullName>
        <ecNumber evidence="2">3.1.3.48</ecNumber>
    </recommendedName>
</protein>
<evidence type="ECO:0000256" key="2">
    <source>
        <dbReference type="ARBA" id="ARBA00013064"/>
    </source>
</evidence>
<sequence length="606" mass="64425">MGKRRLSSIVTTVVRSRKLHHSNGARVSLSPTTLDPNPDCDTIQGVHQDVPTMATGTAGRSLDGLVKGAAIPTESFWSADLPLWRSSEAQHSEAGPSRSSSIHCRRGTCTPTTLTPPSPTANKLLSPPFDVVSTRLAPSNEATPPTTSRSAQHLDGQTAADLERTGASLLSGLQMAGFSASPEQVATSSSARSHPSHASTIPSSLSLNRSTAIPALWSTPSSLQSDPVAASHPSRPARPTLARLNTSEMLRTQNASSAASGAVPSTPAIVRKSPSSLKLQLDTSVPRRSATLSSYPHAAKPRFAIPTMEVPRSHRSGNSHGLDALISGTSDAPDQPLNSNRDAASTLQSHQPQSEVIGEDFGFEMSTILPDFLYLGSNVQSENDVAELQAKGVHRILNVACEIDESGPLQLRQRFRRYLKLPMLDSVEAQGVQDNIKQACDFLDDARLRSEPVYVHCRAGKSRSVTIVIAYLIHALRWPLARSYSYVVERRAASSPNIGFVAELMKFEQAELKLARSTGIYGDAPGSSPSQAFPAASAGLPGPASVGSQHAQARPHQSTPMLAPHGTDTPRTRTSHDLTAPESDHIRGGTMSQSSPDLPSLAFGSH</sequence>
<dbReference type="GO" id="GO:0004725">
    <property type="term" value="F:protein tyrosine phosphatase activity"/>
    <property type="evidence" value="ECO:0007669"/>
    <property type="project" value="UniProtKB-EC"/>
</dbReference>
<dbReference type="OrthoDB" id="273181at2759"/>
<gene>
    <name evidence="5" type="ORF">PAN0_004c2284</name>
</gene>